<accession>A0A0J1BN11</accession>
<sequence>MVVLYEAFGVGLTDFHDSIGCLFPRTLLLDAEFAQSPSF</sequence>
<organism evidence="1 2">
    <name type="scientific">Rhodopirellula islandica</name>
    <dbReference type="NCBI Taxonomy" id="595434"/>
    <lineage>
        <taxon>Bacteria</taxon>
        <taxon>Pseudomonadati</taxon>
        <taxon>Planctomycetota</taxon>
        <taxon>Planctomycetia</taxon>
        <taxon>Pirellulales</taxon>
        <taxon>Pirellulaceae</taxon>
        <taxon>Rhodopirellula</taxon>
    </lineage>
</organism>
<protein>
    <submittedName>
        <fullName evidence="1">Uncharacterized protein</fullName>
    </submittedName>
</protein>
<name>A0A0J1BN11_RHOIS</name>
<comment type="caution">
    <text evidence="1">The sequence shown here is derived from an EMBL/GenBank/DDBJ whole genome shotgun (WGS) entry which is preliminary data.</text>
</comment>
<reference evidence="1" key="1">
    <citation type="submission" date="2015-05" db="EMBL/GenBank/DDBJ databases">
        <title>Permanent draft genome of Rhodopirellula islandicus K833.</title>
        <authorList>
            <person name="Kizina J."/>
            <person name="Richter M."/>
            <person name="Glockner F.O."/>
            <person name="Harder J."/>
        </authorList>
    </citation>
    <scope>NUCLEOTIDE SEQUENCE [LARGE SCALE GENOMIC DNA]</scope>
    <source>
        <strain evidence="1">K833</strain>
    </source>
</reference>
<evidence type="ECO:0000313" key="2">
    <source>
        <dbReference type="Proteomes" id="UP000036367"/>
    </source>
</evidence>
<gene>
    <name evidence="1" type="ORF">RISK_000037</name>
</gene>
<dbReference type="AlphaFoldDB" id="A0A0J1BN11"/>
<dbReference type="EMBL" id="LECT01000001">
    <property type="protein sequence ID" value="KLU07858.1"/>
    <property type="molecule type" value="Genomic_DNA"/>
</dbReference>
<evidence type="ECO:0000313" key="1">
    <source>
        <dbReference type="EMBL" id="KLU07858.1"/>
    </source>
</evidence>
<proteinExistence type="predicted"/>
<dbReference type="Proteomes" id="UP000036367">
    <property type="component" value="Unassembled WGS sequence"/>
</dbReference>
<keyword evidence="2" id="KW-1185">Reference proteome</keyword>